<feature type="compositionally biased region" description="Basic and acidic residues" evidence="2">
    <location>
        <begin position="19"/>
        <end position="32"/>
    </location>
</feature>
<dbReference type="GO" id="GO:0016020">
    <property type="term" value="C:membrane"/>
    <property type="evidence" value="ECO:0007669"/>
    <property type="project" value="TreeGrafter"/>
</dbReference>
<keyword evidence="3" id="KW-1133">Transmembrane helix</keyword>
<protein>
    <submittedName>
        <fullName evidence="5">Cytochrome b5</fullName>
    </submittedName>
</protein>
<gene>
    <name evidence="5" type="ORF">NKR23_g3976</name>
</gene>
<evidence type="ECO:0000256" key="3">
    <source>
        <dbReference type="SAM" id="Phobius"/>
    </source>
</evidence>
<reference evidence="5" key="1">
    <citation type="submission" date="2022-07" db="EMBL/GenBank/DDBJ databases">
        <title>Fungi with potential for degradation of polypropylene.</title>
        <authorList>
            <person name="Gostincar C."/>
        </authorList>
    </citation>
    <scope>NUCLEOTIDE SEQUENCE</scope>
    <source>
        <strain evidence="5">EXF-13308</strain>
    </source>
</reference>
<dbReference type="Proteomes" id="UP001174694">
    <property type="component" value="Unassembled WGS sequence"/>
</dbReference>
<dbReference type="InterPro" id="IPR001199">
    <property type="entry name" value="Cyt_B5-like_heme/steroid-bd"/>
</dbReference>
<accession>A0AA38RWS3</accession>
<feature type="region of interest" description="Disordered" evidence="2">
    <location>
        <begin position="1"/>
        <end position="32"/>
    </location>
</feature>
<feature type="region of interest" description="Disordered" evidence="2">
    <location>
        <begin position="231"/>
        <end position="254"/>
    </location>
</feature>
<dbReference type="PANTHER" id="PTHR10281:SF76">
    <property type="entry name" value="CALCUTTA CUP-RELATED"/>
    <property type="match status" value="1"/>
</dbReference>
<dbReference type="SMART" id="SM01117">
    <property type="entry name" value="Cyt-b5"/>
    <property type="match status" value="1"/>
</dbReference>
<dbReference type="GO" id="GO:0012505">
    <property type="term" value="C:endomembrane system"/>
    <property type="evidence" value="ECO:0007669"/>
    <property type="project" value="TreeGrafter"/>
</dbReference>
<organism evidence="5 6">
    <name type="scientific">Pleurostoma richardsiae</name>
    <dbReference type="NCBI Taxonomy" id="41990"/>
    <lineage>
        <taxon>Eukaryota</taxon>
        <taxon>Fungi</taxon>
        <taxon>Dikarya</taxon>
        <taxon>Ascomycota</taxon>
        <taxon>Pezizomycotina</taxon>
        <taxon>Sordariomycetes</taxon>
        <taxon>Sordariomycetidae</taxon>
        <taxon>Calosphaeriales</taxon>
        <taxon>Pleurostomataceae</taxon>
        <taxon>Pleurostoma</taxon>
    </lineage>
</organism>
<dbReference type="FunFam" id="3.10.120.10:FF:000018">
    <property type="entry name" value="Heme/steroid binding domain protein, putative"/>
    <property type="match status" value="1"/>
</dbReference>
<proteinExistence type="inferred from homology"/>
<evidence type="ECO:0000313" key="5">
    <source>
        <dbReference type="EMBL" id="KAJ9149843.1"/>
    </source>
</evidence>
<dbReference type="EMBL" id="JANBVO010000009">
    <property type="protein sequence ID" value="KAJ9149843.1"/>
    <property type="molecule type" value="Genomic_DNA"/>
</dbReference>
<keyword evidence="6" id="KW-1185">Reference proteome</keyword>
<feature type="transmembrane region" description="Helical" evidence="3">
    <location>
        <begin position="44"/>
        <end position="63"/>
    </location>
</feature>
<dbReference type="AlphaFoldDB" id="A0AA38RWS3"/>
<evidence type="ECO:0000259" key="4">
    <source>
        <dbReference type="SMART" id="SM01117"/>
    </source>
</evidence>
<name>A0AA38RWS3_9PEZI</name>
<evidence type="ECO:0000256" key="2">
    <source>
        <dbReference type="SAM" id="MobiDB-lite"/>
    </source>
</evidence>
<comment type="caution">
    <text evidence="5">The sequence shown here is derived from an EMBL/GenBank/DDBJ whole genome shotgun (WGS) entry which is preliminary data.</text>
</comment>
<dbReference type="Gene3D" id="3.10.120.10">
    <property type="entry name" value="Cytochrome b5-like heme/steroid binding domain"/>
    <property type="match status" value="1"/>
</dbReference>
<keyword evidence="3" id="KW-0472">Membrane</keyword>
<dbReference type="InterPro" id="IPR036400">
    <property type="entry name" value="Cyt_B5-like_heme/steroid_sf"/>
</dbReference>
<keyword evidence="3" id="KW-0812">Transmembrane</keyword>
<dbReference type="InterPro" id="IPR050577">
    <property type="entry name" value="MAPR/NEUFC/NENF-like"/>
</dbReference>
<feature type="domain" description="Cytochrome b5 heme-binding" evidence="4">
    <location>
        <begin position="94"/>
        <end position="193"/>
    </location>
</feature>
<evidence type="ECO:0000256" key="1">
    <source>
        <dbReference type="ARBA" id="ARBA00038357"/>
    </source>
</evidence>
<sequence>MPESEPTARQRKPASVAEKPTEPRRRPPRDKIEAEDGYNTYVDIFRVLAFLVLASCGLSYLVSNGDWLFWGIRNPPKYVQLDFWKAYFRGPLLLTPAELATFDGTDESKPIYLAINGSIFDVTPGARMYGPGGSYHWLAGVDASRAFVTGCFSTDRTADMRGLEEMFLPLDDPAVDSHWTAAELQEMKAKELEEANNKVHQALKHWVDFFGKSKKYHYVGRLIREPGWLDNEPRRELCSPAAQGRSQRKVPSSD</sequence>
<evidence type="ECO:0000313" key="6">
    <source>
        <dbReference type="Proteomes" id="UP001174694"/>
    </source>
</evidence>
<comment type="similarity">
    <text evidence="1">Belongs to the cytochrome b5 family. MAPR subfamily.</text>
</comment>
<dbReference type="SUPFAM" id="SSF55856">
    <property type="entry name" value="Cytochrome b5-like heme/steroid binding domain"/>
    <property type="match status" value="1"/>
</dbReference>
<dbReference type="PANTHER" id="PTHR10281">
    <property type="entry name" value="MEMBRANE-ASSOCIATED PROGESTERONE RECEPTOR COMPONENT-RELATED"/>
    <property type="match status" value="1"/>
</dbReference>
<dbReference type="Pfam" id="PF00173">
    <property type="entry name" value="Cyt-b5"/>
    <property type="match status" value="1"/>
</dbReference>